<keyword evidence="1" id="KW-0805">Transcription regulation</keyword>
<feature type="domain" description="RNA polymerase sigma-70 ECF-like HTH" evidence="4">
    <location>
        <begin position="1"/>
        <end position="183"/>
    </location>
</feature>
<dbReference type="RefSeq" id="WP_146526046.1">
    <property type="nucleotide sequence ID" value="NZ_SJPV01000003.1"/>
</dbReference>
<dbReference type="Pfam" id="PF07638">
    <property type="entry name" value="Sigma70_ECF"/>
    <property type="match status" value="1"/>
</dbReference>
<comment type="caution">
    <text evidence="5">The sequence shown here is derived from an EMBL/GenBank/DDBJ whole genome shotgun (WGS) entry which is preliminary data.</text>
</comment>
<reference evidence="5 6" key="1">
    <citation type="submission" date="2019-02" db="EMBL/GenBank/DDBJ databases">
        <title>Deep-cultivation of Planctomycetes and their phenomic and genomic characterization uncovers novel biology.</title>
        <authorList>
            <person name="Wiegand S."/>
            <person name="Jogler M."/>
            <person name="Boedeker C."/>
            <person name="Pinto D."/>
            <person name="Vollmers J."/>
            <person name="Rivas-Marin E."/>
            <person name="Kohn T."/>
            <person name="Peeters S.H."/>
            <person name="Heuer A."/>
            <person name="Rast P."/>
            <person name="Oberbeckmann S."/>
            <person name="Bunk B."/>
            <person name="Jeske O."/>
            <person name="Meyerdierks A."/>
            <person name="Storesund J.E."/>
            <person name="Kallscheuer N."/>
            <person name="Luecker S."/>
            <person name="Lage O.M."/>
            <person name="Pohl T."/>
            <person name="Merkel B.J."/>
            <person name="Hornburger P."/>
            <person name="Mueller R.-W."/>
            <person name="Bruemmer F."/>
            <person name="Labrenz M."/>
            <person name="Spormann A.M."/>
            <person name="Op Den Camp H."/>
            <person name="Overmann J."/>
            <person name="Amann R."/>
            <person name="Jetten M.S.M."/>
            <person name="Mascher T."/>
            <person name="Medema M.H."/>
            <person name="Devos D.P."/>
            <person name="Kaster A.-K."/>
            <person name="Ovreas L."/>
            <person name="Rohde M."/>
            <person name="Galperin M.Y."/>
            <person name="Jogler C."/>
        </authorList>
    </citation>
    <scope>NUCLEOTIDE SEQUENCE [LARGE SCALE GENOMIC DNA]</scope>
    <source>
        <strain evidence="5 6">Poly41</strain>
    </source>
</reference>
<keyword evidence="6" id="KW-1185">Reference proteome</keyword>
<evidence type="ECO:0000313" key="6">
    <source>
        <dbReference type="Proteomes" id="UP000319143"/>
    </source>
</evidence>
<keyword evidence="2" id="KW-0731">Sigma factor</keyword>
<dbReference type="SUPFAM" id="SSF88659">
    <property type="entry name" value="Sigma3 and sigma4 domains of RNA polymerase sigma factors"/>
    <property type="match status" value="1"/>
</dbReference>
<sequence>MSDVTQILRQIEDGDDQAAEKLLPLVYDELRKLAAVKMAQEKPGQTLDRTALVHEAYIRLVDVAETRHWDSRGHFFSAAAIAMRRILVEQARRKRRQKRGGEWHRISLRQIELPCGLPVDDLLALDEAIEKLEHESAEKAKVVQLRFFVGMNHEEIAKALGVSVVTVGRNWRYARAWLRRELHGGAEGDESEDFH</sequence>
<dbReference type="InterPro" id="IPR053812">
    <property type="entry name" value="HTH_Sigma70_ECF-like"/>
</dbReference>
<evidence type="ECO:0000256" key="1">
    <source>
        <dbReference type="ARBA" id="ARBA00023015"/>
    </source>
</evidence>
<dbReference type="PANTHER" id="PTHR43133">
    <property type="entry name" value="RNA POLYMERASE ECF-TYPE SIGMA FACTO"/>
    <property type="match status" value="1"/>
</dbReference>
<dbReference type="Gene3D" id="1.10.10.10">
    <property type="entry name" value="Winged helix-like DNA-binding domain superfamily/Winged helix DNA-binding domain"/>
    <property type="match status" value="1"/>
</dbReference>
<accession>A0A5C6DRL5</accession>
<organism evidence="5 6">
    <name type="scientific">Novipirellula artificiosorum</name>
    <dbReference type="NCBI Taxonomy" id="2528016"/>
    <lineage>
        <taxon>Bacteria</taxon>
        <taxon>Pseudomonadati</taxon>
        <taxon>Planctomycetota</taxon>
        <taxon>Planctomycetia</taxon>
        <taxon>Pirellulales</taxon>
        <taxon>Pirellulaceae</taxon>
        <taxon>Novipirellula</taxon>
    </lineage>
</organism>
<dbReference type="GO" id="GO:0016987">
    <property type="term" value="F:sigma factor activity"/>
    <property type="evidence" value="ECO:0007669"/>
    <property type="project" value="UniProtKB-KW"/>
</dbReference>
<evidence type="ECO:0000256" key="3">
    <source>
        <dbReference type="ARBA" id="ARBA00023163"/>
    </source>
</evidence>
<dbReference type="NCBIfam" id="TIGR02937">
    <property type="entry name" value="sigma70-ECF"/>
    <property type="match status" value="1"/>
</dbReference>
<dbReference type="InterPro" id="IPR011517">
    <property type="entry name" value="RNA_pol_sigma70_ECF-like"/>
</dbReference>
<evidence type="ECO:0000259" key="4">
    <source>
        <dbReference type="Pfam" id="PF07638"/>
    </source>
</evidence>
<dbReference type="EMBL" id="SJPV01000003">
    <property type="protein sequence ID" value="TWU39302.1"/>
    <property type="molecule type" value="Genomic_DNA"/>
</dbReference>
<proteinExistence type="predicted"/>
<dbReference type="InterPro" id="IPR013324">
    <property type="entry name" value="RNA_pol_sigma_r3/r4-like"/>
</dbReference>
<keyword evidence="3" id="KW-0804">Transcription</keyword>
<dbReference type="InterPro" id="IPR036388">
    <property type="entry name" value="WH-like_DNA-bd_sf"/>
</dbReference>
<dbReference type="InterPro" id="IPR039425">
    <property type="entry name" value="RNA_pol_sigma-70-like"/>
</dbReference>
<dbReference type="AlphaFoldDB" id="A0A5C6DRL5"/>
<dbReference type="GO" id="GO:0006352">
    <property type="term" value="P:DNA-templated transcription initiation"/>
    <property type="evidence" value="ECO:0007669"/>
    <property type="project" value="InterPro"/>
</dbReference>
<evidence type="ECO:0000313" key="5">
    <source>
        <dbReference type="EMBL" id="TWU39302.1"/>
    </source>
</evidence>
<dbReference type="Proteomes" id="UP000319143">
    <property type="component" value="Unassembled WGS sequence"/>
</dbReference>
<name>A0A5C6DRL5_9BACT</name>
<evidence type="ECO:0000256" key="2">
    <source>
        <dbReference type="ARBA" id="ARBA00023082"/>
    </source>
</evidence>
<protein>
    <submittedName>
        <fullName evidence="5">RNA polymerase sigma factor SigY</fullName>
    </submittedName>
</protein>
<dbReference type="PANTHER" id="PTHR43133:SF39">
    <property type="entry name" value="SIMILAR TO RNA POLYMERASE SIGMA-E FACTOR"/>
    <property type="match status" value="1"/>
</dbReference>
<gene>
    <name evidence="5" type="ORF">Poly41_21260</name>
</gene>
<dbReference type="InterPro" id="IPR014284">
    <property type="entry name" value="RNA_pol_sigma-70_dom"/>
</dbReference>
<dbReference type="OrthoDB" id="278371at2"/>
<dbReference type="NCBIfam" id="TIGR02999">
    <property type="entry name" value="Sig-70_X6"/>
    <property type="match status" value="1"/>
</dbReference>